<evidence type="ECO:0000313" key="8">
    <source>
        <dbReference type="EMBL" id="KAK1739213.1"/>
    </source>
</evidence>
<dbReference type="Gene3D" id="3.30.40.10">
    <property type="entry name" value="Zinc/RING finger domain, C3HC4 (zinc finger)"/>
    <property type="match status" value="1"/>
</dbReference>
<feature type="region of interest" description="Disordered" evidence="5">
    <location>
        <begin position="283"/>
        <end position="306"/>
    </location>
</feature>
<dbReference type="GO" id="GO:0005737">
    <property type="term" value="C:cytoplasm"/>
    <property type="evidence" value="ECO:0007669"/>
    <property type="project" value="UniProtKB-ARBA"/>
</dbReference>
<dbReference type="Pfam" id="PF01753">
    <property type="entry name" value="zf-MYND"/>
    <property type="match status" value="1"/>
</dbReference>
<feature type="domain" description="RING-type" evidence="6">
    <location>
        <begin position="80"/>
        <end position="129"/>
    </location>
</feature>
<feature type="domain" description="MYND-type" evidence="7">
    <location>
        <begin position="14"/>
        <end position="56"/>
    </location>
</feature>
<dbReference type="SUPFAM" id="SSF144232">
    <property type="entry name" value="HIT/MYND zinc finger-like"/>
    <property type="match status" value="1"/>
</dbReference>
<dbReference type="EMBL" id="JATAAI010000018">
    <property type="protein sequence ID" value="KAK1739213.1"/>
    <property type="molecule type" value="Genomic_DNA"/>
</dbReference>
<dbReference type="PROSITE" id="PS50865">
    <property type="entry name" value="ZF_MYND_2"/>
    <property type="match status" value="1"/>
</dbReference>
<dbReference type="Gene3D" id="1.25.40.10">
    <property type="entry name" value="Tetratricopeptide repeat domain"/>
    <property type="match status" value="1"/>
</dbReference>
<dbReference type="GO" id="GO:0008270">
    <property type="term" value="F:zinc ion binding"/>
    <property type="evidence" value="ECO:0007669"/>
    <property type="project" value="UniProtKB-KW"/>
</dbReference>
<dbReference type="InterPro" id="IPR001841">
    <property type="entry name" value="Znf_RING"/>
</dbReference>
<dbReference type="Proteomes" id="UP001224775">
    <property type="component" value="Unassembled WGS sequence"/>
</dbReference>
<evidence type="ECO:0000256" key="1">
    <source>
        <dbReference type="ARBA" id="ARBA00022723"/>
    </source>
</evidence>
<gene>
    <name evidence="8" type="ORF">QTG54_009756</name>
</gene>
<organism evidence="8 9">
    <name type="scientific">Skeletonema marinoi</name>
    <dbReference type="NCBI Taxonomy" id="267567"/>
    <lineage>
        <taxon>Eukaryota</taxon>
        <taxon>Sar</taxon>
        <taxon>Stramenopiles</taxon>
        <taxon>Ochrophyta</taxon>
        <taxon>Bacillariophyta</taxon>
        <taxon>Coscinodiscophyceae</taxon>
        <taxon>Thalassiosirophycidae</taxon>
        <taxon>Thalassiosirales</taxon>
        <taxon>Skeletonemataceae</taxon>
        <taxon>Skeletonema</taxon>
        <taxon>Skeletonema marinoi-dohrnii complex</taxon>
    </lineage>
</organism>
<evidence type="ECO:0000313" key="9">
    <source>
        <dbReference type="Proteomes" id="UP001224775"/>
    </source>
</evidence>
<evidence type="ECO:0000259" key="6">
    <source>
        <dbReference type="PROSITE" id="PS50089"/>
    </source>
</evidence>
<dbReference type="InterPro" id="IPR002893">
    <property type="entry name" value="Znf_MYND"/>
</dbReference>
<evidence type="ECO:0000256" key="4">
    <source>
        <dbReference type="PROSITE-ProRule" id="PRU00134"/>
    </source>
</evidence>
<comment type="caution">
    <text evidence="8">The sequence shown here is derived from an EMBL/GenBank/DDBJ whole genome shotgun (WGS) entry which is preliminary data.</text>
</comment>
<dbReference type="InterPro" id="IPR011990">
    <property type="entry name" value="TPR-like_helical_dom_sf"/>
</dbReference>
<evidence type="ECO:0008006" key="10">
    <source>
        <dbReference type="Google" id="ProtNLM"/>
    </source>
</evidence>
<keyword evidence="3" id="KW-0862">Zinc</keyword>
<dbReference type="AlphaFoldDB" id="A0AAD9DB22"/>
<name>A0AAD9DB22_9STRA</name>
<reference evidence="8" key="1">
    <citation type="submission" date="2023-06" db="EMBL/GenBank/DDBJ databases">
        <title>Survivors Of The Sea: Transcriptome response of Skeletonema marinoi to long-term dormancy.</title>
        <authorList>
            <person name="Pinder M.I.M."/>
            <person name="Kourtchenko O."/>
            <person name="Robertson E.K."/>
            <person name="Larsson T."/>
            <person name="Maumus F."/>
            <person name="Osuna-Cruz C.M."/>
            <person name="Vancaester E."/>
            <person name="Stenow R."/>
            <person name="Vandepoele K."/>
            <person name="Ploug H."/>
            <person name="Bruchert V."/>
            <person name="Godhe A."/>
            <person name="Topel M."/>
        </authorList>
    </citation>
    <scope>NUCLEOTIDE SEQUENCE</scope>
    <source>
        <strain evidence="8">R05AC</strain>
    </source>
</reference>
<dbReference type="PROSITE" id="PS01360">
    <property type="entry name" value="ZF_MYND_1"/>
    <property type="match status" value="1"/>
</dbReference>
<keyword evidence="9" id="KW-1185">Reference proteome</keyword>
<protein>
    <recommendedName>
        <fullName evidence="10">MYND-type domain-containing protein</fullName>
    </recommendedName>
</protein>
<evidence type="ECO:0000256" key="3">
    <source>
        <dbReference type="ARBA" id="ARBA00022833"/>
    </source>
</evidence>
<feature type="compositionally biased region" description="Basic and acidic residues" evidence="5">
    <location>
        <begin position="289"/>
        <end position="298"/>
    </location>
</feature>
<evidence type="ECO:0000256" key="2">
    <source>
        <dbReference type="ARBA" id="ARBA00022771"/>
    </source>
</evidence>
<dbReference type="SUPFAM" id="SSF81901">
    <property type="entry name" value="HCP-like"/>
    <property type="match status" value="1"/>
</dbReference>
<dbReference type="InterPro" id="IPR013083">
    <property type="entry name" value="Znf_RING/FYVE/PHD"/>
</dbReference>
<keyword evidence="1" id="KW-0479">Metal-binding</keyword>
<sequence>MSADNEALKNNISCASCGINSEDDDIKLKKCTACNLVRYCSITCQKNHRPQHKRACKKRAAELRDKILFQQPKSTHQGDCPICLLPLPHDLSKITLKSCCCKLICKGCVHANYLREEEEGIESTCPFCRRPVPKTAAESKLNRTKRIEKNDPAAMREEGARCCAEKDYAGALELWTKASKLGDADAHYQLSVMHCFDRSTVRDVKKELYHMEEAAIRGHQIARHNLGCHEGRNGRIERAMKHFIIAANLGDDLSMKKIKDGYVEGDVSKEDFAAVLRAHQASVDATKSSQREEAELAKQRGLSRIA</sequence>
<keyword evidence="2 4" id="KW-0863">Zinc-finger</keyword>
<evidence type="ECO:0000256" key="5">
    <source>
        <dbReference type="SAM" id="MobiDB-lite"/>
    </source>
</evidence>
<dbReference type="Gene3D" id="6.10.140.2220">
    <property type="match status" value="1"/>
</dbReference>
<proteinExistence type="predicted"/>
<dbReference type="PROSITE" id="PS50089">
    <property type="entry name" value="ZF_RING_2"/>
    <property type="match status" value="1"/>
</dbReference>
<accession>A0AAD9DB22</accession>
<evidence type="ECO:0000259" key="7">
    <source>
        <dbReference type="PROSITE" id="PS50865"/>
    </source>
</evidence>